<dbReference type="AlphaFoldDB" id="A0A9W6YL17"/>
<evidence type="ECO:0000313" key="2">
    <source>
        <dbReference type="Proteomes" id="UP001165083"/>
    </source>
</evidence>
<dbReference type="EMBL" id="BSXW01012536">
    <property type="protein sequence ID" value="GMF66062.1"/>
    <property type="molecule type" value="Genomic_DNA"/>
</dbReference>
<reference evidence="1" key="1">
    <citation type="submission" date="2023-04" db="EMBL/GenBank/DDBJ databases">
        <title>Phytophthora lilii NBRC 32176.</title>
        <authorList>
            <person name="Ichikawa N."/>
            <person name="Sato H."/>
            <person name="Tonouchi N."/>
        </authorList>
    </citation>
    <scope>NUCLEOTIDE SEQUENCE</scope>
    <source>
        <strain evidence="1">NBRC 32176</strain>
    </source>
</reference>
<comment type="caution">
    <text evidence="1">The sequence shown here is derived from an EMBL/GenBank/DDBJ whole genome shotgun (WGS) entry which is preliminary data.</text>
</comment>
<accession>A0A9W6YL17</accession>
<sequence>MGKRKTREPEDPFVNTTESLTNRSKELDKLRKDLWLTTVKQLKLVQLIRNEIPDCKDSDARNSVHDITENLKRRVQQRQGLLEGSFDHSIQLYKKRRL</sequence>
<name>A0A9W6YL17_9STRA</name>
<dbReference type="OrthoDB" id="107471at2759"/>
<gene>
    <name evidence="1" type="ORF">Plil01_001861200</name>
</gene>
<keyword evidence="2" id="KW-1185">Reference proteome</keyword>
<protein>
    <submittedName>
        <fullName evidence="1">Unnamed protein product</fullName>
    </submittedName>
</protein>
<dbReference type="Proteomes" id="UP001165083">
    <property type="component" value="Unassembled WGS sequence"/>
</dbReference>
<proteinExistence type="predicted"/>
<organism evidence="1 2">
    <name type="scientific">Phytophthora lilii</name>
    <dbReference type="NCBI Taxonomy" id="2077276"/>
    <lineage>
        <taxon>Eukaryota</taxon>
        <taxon>Sar</taxon>
        <taxon>Stramenopiles</taxon>
        <taxon>Oomycota</taxon>
        <taxon>Peronosporomycetes</taxon>
        <taxon>Peronosporales</taxon>
        <taxon>Peronosporaceae</taxon>
        <taxon>Phytophthora</taxon>
    </lineage>
</organism>
<evidence type="ECO:0000313" key="1">
    <source>
        <dbReference type="EMBL" id="GMF66062.1"/>
    </source>
</evidence>